<evidence type="ECO:0000313" key="2">
    <source>
        <dbReference type="Proteomes" id="UP000499080"/>
    </source>
</evidence>
<gene>
    <name evidence="1" type="ORF">AVEN_53445_1</name>
</gene>
<dbReference type="AlphaFoldDB" id="A0A4Y2ABY5"/>
<dbReference type="Proteomes" id="UP000499080">
    <property type="component" value="Unassembled WGS sequence"/>
</dbReference>
<organism evidence="1 2">
    <name type="scientific">Araneus ventricosus</name>
    <name type="common">Orbweaver spider</name>
    <name type="synonym">Epeira ventricosa</name>
    <dbReference type="NCBI Taxonomy" id="182803"/>
    <lineage>
        <taxon>Eukaryota</taxon>
        <taxon>Metazoa</taxon>
        <taxon>Ecdysozoa</taxon>
        <taxon>Arthropoda</taxon>
        <taxon>Chelicerata</taxon>
        <taxon>Arachnida</taxon>
        <taxon>Araneae</taxon>
        <taxon>Araneomorphae</taxon>
        <taxon>Entelegynae</taxon>
        <taxon>Araneoidea</taxon>
        <taxon>Araneidae</taxon>
        <taxon>Araneus</taxon>
    </lineage>
</organism>
<comment type="caution">
    <text evidence="1">The sequence shown here is derived from an EMBL/GenBank/DDBJ whole genome shotgun (WGS) entry which is preliminary data.</text>
</comment>
<sequence>MVVRNFGTPPLNEEVDVNRVRNKAILERTGKSVALLSCREGMNGKGFELRSLVKAGIVNSGGHWIISKLSGRFYFCRGGRHISRCESGGERLVLCKLEGMLYRGS</sequence>
<dbReference type="EMBL" id="BGPR01000010">
    <property type="protein sequence ID" value="GBL76775.1"/>
    <property type="molecule type" value="Genomic_DNA"/>
</dbReference>
<proteinExistence type="predicted"/>
<accession>A0A4Y2ABY5</accession>
<evidence type="ECO:0000313" key="1">
    <source>
        <dbReference type="EMBL" id="GBL76775.1"/>
    </source>
</evidence>
<keyword evidence="2" id="KW-1185">Reference proteome</keyword>
<reference evidence="1 2" key="1">
    <citation type="journal article" date="2019" name="Sci. Rep.">
        <title>Orb-weaving spider Araneus ventricosus genome elucidates the spidroin gene catalogue.</title>
        <authorList>
            <person name="Kono N."/>
            <person name="Nakamura H."/>
            <person name="Ohtoshi R."/>
            <person name="Moran D.A.P."/>
            <person name="Shinohara A."/>
            <person name="Yoshida Y."/>
            <person name="Fujiwara M."/>
            <person name="Mori M."/>
            <person name="Tomita M."/>
            <person name="Arakawa K."/>
        </authorList>
    </citation>
    <scope>NUCLEOTIDE SEQUENCE [LARGE SCALE GENOMIC DNA]</scope>
</reference>
<protein>
    <submittedName>
        <fullName evidence="1">Uncharacterized protein</fullName>
    </submittedName>
</protein>
<name>A0A4Y2ABY5_ARAVE</name>